<dbReference type="SUPFAM" id="SSF56672">
    <property type="entry name" value="DNA/RNA polymerases"/>
    <property type="match status" value="1"/>
</dbReference>
<protein>
    <recommendedName>
        <fullName evidence="1">Reverse transcriptase domain-containing protein</fullName>
    </recommendedName>
</protein>
<gene>
    <name evidence="2" type="ORF">NTEN_LOCUS4289</name>
</gene>
<dbReference type="GO" id="GO:0071897">
    <property type="term" value="P:DNA biosynthetic process"/>
    <property type="evidence" value="ECO:0007669"/>
    <property type="project" value="UniProtKB-ARBA"/>
</dbReference>
<dbReference type="InterPro" id="IPR036691">
    <property type="entry name" value="Endo/exonu/phosph_ase_sf"/>
</dbReference>
<evidence type="ECO:0000313" key="3">
    <source>
        <dbReference type="Proteomes" id="UP000479000"/>
    </source>
</evidence>
<dbReference type="Gene3D" id="3.60.10.10">
    <property type="entry name" value="Endonuclease/exonuclease/phosphatase"/>
    <property type="match status" value="1"/>
</dbReference>
<accession>A0A6H5G6M3</accession>
<reference evidence="2 3" key="1">
    <citation type="submission" date="2020-02" db="EMBL/GenBank/DDBJ databases">
        <authorList>
            <person name="Ferguson B K."/>
        </authorList>
    </citation>
    <scope>NUCLEOTIDE SEQUENCE [LARGE SCALE GENOMIC DNA]</scope>
</reference>
<proteinExistence type="predicted"/>
<dbReference type="SUPFAM" id="SSF56219">
    <property type="entry name" value="DNase I-like"/>
    <property type="match status" value="1"/>
</dbReference>
<dbReference type="InterPro" id="IPR043502">
    <property type="entry name" value="DNA/RNA_pol_sf"/>
</dbReference>
<evidence type="ECO:0000259" key="1">
    <source>
        <dbReference type="PROSITE" id="PS50878"/>
    </source>
</evidence>
<dbReference type="InterPro" id="IPR000477">
    <property type="entry name" value="RT_dom"/>
</dbReference>
<sequence>MQFVIGGDCNSRIGEGNQGDEELFLNSRLRESRMAQDKVTNKEGSRPIELMEWNGMAVLNGRTEGDPYGSVTFVSHLGKSCVDTVWGSIAHVDDILDLKVEDIGSNSDHLPCLVKIAWKRTAEDKGQLNLFREAKLKWDPEKESEYKVLMDRARSGMNEEKTPAYMYNALRTAIIKVADDLGLYLPAKSNVRSRSDKPWFNKACRELRYRRQNLFRKLKRKGLNSPEWGSYVEASRSYRKAIKKAKRDYHAQLSSTLANIRNAGEFWSEIRKLRKNKRGAFTPSVGELEGHFDQLYPVGLANVEGVVFHGTFDPAFDREISLEELDKVLRNLKIGKAAGRDMIAYEFLKCLPDWWKSYIVELFNSILQSSTIPTEWAEIKTILLFKKGDERDLNNYRGISLINTTLKIFTQILLNRLELFSSQNNLIPENQAGFRKNRGCIDHIFTLHSLISINTRLKGRKLFAGFIDFSRAFDSIDHEILWQKMADRGISARFVNTLKSLYNAAHFSFQSGDKRTKTYRLDTGILQGDTLSPTLYSIFVSDFQVFLSQRGVGGAYLDEEGGIPCLFYADDLILFSTHAAGMRKSLKSLEAYCAENKLTINISKSKIVIFRKAGRVRDLKFHCAGQQLVVANSYNYLGVLFSSSGMFRVQANNAVKKGIAATGSVLPIVHLSQSASVQSWKQLFQSFCASTTLYAAEIWGLPYTDIAERCQTNYFKAILHLPRNTPDCLVRYDMDIAPLKWMIIKKALRWYSKVLDMEDQRYPKRCLTRLRALAERAPSSRNNWYSQVSAICSEIKCETFLSENDKKIRVKLMNEALDSLAIQLRSQDVKSAQQTHFNNHFRELSVNNRTNYLTSNLPLYQVRLVAKLRMIGEKRAGLNVSGVKADFDSSKPCSVCNMPGAKDTFSHFFRSCLVFKKDRKRWLGQEAITDSEVSTWLDANQSAKACKLVGFIQTAVRQRAIITNE</sequence>
<dbReference type="PROSITE" id="PS50878">
    <property type="entry name" value="RT_POL"/>
    <property type="match status" value="1"/>
</dbReference>
<feature type="domain" description="Reverse transcriptase" evidence="1">
    <location>
        <begin position="365"/>
        <end position="641"/>
    </location>
</feature>
<organism evidence="2 3">
    <name type="scientific">Nesidiocoris tenuis</name>
    <dbReference type="NCBI Taxonomy" id="355587"/>
    <lineage>
        <taxon>Eukaryota</taxon>
        <taxon>Metazoa</taxon>
        <taxon>Ecdysozoa</taxon>
        <taxon>Arthropoda</taxon>
        <taxon>Hexapoda</taxon>
        <taxon>Insecta</taxon>
        <taxon>Pterygota</taxon>
        <taxon>Neoptera</taxon>
        <taxon>Paraneoptera</taxon>
        <taxon>Hemiptera</taxon>
        <taxon>Heteroptera</taxon>
        <taxon>Panheteroptera</taxon>
        <taxon>Cimicomorpha</taxon>
        <taxon>Miridae</taxon>
        <taxon>Dicyphina</taxon>
        <taxon>Nesidiocoris</taxon>
    </lineage>
</organism>
<dbReference type="OrthoDB" id="6630196at2759"/>
<dbReference type="Proteomes" id="UP000479000">
    <property type="component" value="Unassembled WGS sequence"/>
</dbReference>
<evidence type="ECO:0000313" key="2">
    <source>
        <dbReference type="EMBL" id="CAA9997995.1"/>
    </source>
</evidence>
<feature type="non-terminal residue" evidence="2">
    <location>
        <position position="965"/>
    </location>
</feature>
<name>A0A6H5G6M3_9HEMI</name>
<keyword evidence="3" id="KW-1185">Reference proteome</keyword>
<dbReference type="CDD" id="cd01650">
    <property type="entry name" value="RT_nLTR_like"/>
    <property type="match status" value="1"/>
</dbReference>
<dbReference type="Pfam" id="PF00078">
    <property type="entry name" value="RVT_1"/>
    <property type="match status" value="1"/>
</dbReference>
<dbReference type="EMBL" id="CADCXU010006441">
    <property type="protein sequence ID" value="CAA9997995.1"/>
    <property type="molecule type" value="Genomic_DNA"/>
</dbReference>
<dbReference type="PANTHER" id="PTHR19446">
    <property type="entry name" value="REVERSE TRANSCRIPTASES"/>
    <property type="match status" value="1"/>
</dbReference>
<dbReference type="AlphaFoldDB" id="A0A6H5G6M3"/>